<evidence type="ECO:0000313" key="6">
    <source>
        <dbReference type="EMBL" id="KAF7381530.1"/>
    </source>
</evidence>
<comment type="subcellular location">
    <subcellularLocation>
        <location evidence="1">Secreted</location>
    </subcellularLocation>
</comment>
<evidence type="ECO:0000256" key="5">
    <source>
        <dbReference type="SAM" id="SignalP"/>
    </source>
</evidence>
<reference evidence="6" key="1">
    <citation type="journal article" date="2020" name="G3 (Bethesda)">
        <title>High-Quality Assemblies for Three Invasive Social Wasps from the &lt;i&gt;Vespula&lt;/i&gt; Genus.</title>
        <authorList>
            <person name="Harrop T.W.R."/>
            <person name="Guhlin J."/>
            <person name="McLaughlin G.M."/>
            <person name="Permina E."/>
            <person name="Stockwell P."/>
            <person name="Gilligan J."/>
            <person name="Le Lec M.F."/>
            <person name="Gruber M.A.M."/>
            <person name="Quinn O."/>
            <person name="Lovegrove M."/>
            <person name="Duncan E.J."/>
            <person name="Remnant E.J."/>
            <person name="Van Eeckhoven J."/>
            <person name="Graham B."/>
            <person name="Knapp R.A."/>
            <person name="Langford K.W."/>
            <person name="Kronenberg Z."/>
            <person name="Press M.O."/>
            <person name="Eacker S.M."/>
            <person name="Wilson-Rankin E.E."/>
            <person name="Purcell J."/>
            <person name="Lester P.J."/>
            <person name="Dearden P.K."/>
        </authorList>
    </citation>
    <scope>NUCLEOTIDE SEQUENCE</scope>
    <source>
        <strain evidence="6">Marl-1</strain>
    </source>
</reference>
<dbReference type="PANTHER" id="PTHR11857">
    <property type="entry name" value="ODORANT BINDING PROTEIN-RELATED"/>
    <property type="match status" value="1"/>
</dbReference>
<comment type="similarity">
    <text evidence="2">Belongs to the PBP/GOBP family.</text>
</comment>
<proteinExistence type="inferred from homology"/>
<dbReference type="InterPro" id="IPR036728">
    <property type="entry name" value="PBP_GOBP_sf"/>
</dbReference>
<dbReference type="Gene3D" id="1.10.238.20">
    <property type="entry name" value="Pheromone/general odorant binding protein domain"/>
    <property type="match status" value="1"/>
</dbReference>
<dbReference type="Pfam" id="PF01395">
    <property type="entry name" value="PBP_GOBP"/>
    <property type="match status" value="1"/>
</dbReference>
<evidence type="ECO:0000256" key="4">
    <source>
        <dbReference type="ARBA" id="ARBA00022729"/>
    </source>
</evidence>
<keyword evidence="7" id="KW-1185">Reference proteome</keyword>
<dbReference type="GO" id="GO:0005615">
    <property type="term" value="C:extracellular space"/>
    <property type="evidence" value="ECO:0007669"/>
    <property type="project" value="TreeGrafter"/>
</dbReference>
<evidence type="ECO:0000256" key="2">
    <source>
        <dbReference type="ARBA" id="ARBA00008098"/>
    </source>
</evidence>
<dbReference type="CDD" id="cd23992">
    <property type="entry name" value="PBP_GOBP"/>
    <property type="match status" value="1"/>
</dbReference>
<sequence length="133" mass="14669">MKFIIVFTFALIVGTLGLTDEQKAKLKEYKESCITESGVDPAVVENAKNGNAPESDEKLSCFAACFIKKMGIFSPEGDLNEEILRARLQDSLPEDKVEEVFQKCKNVDGANTCKKGGKLMKCFLDNKKVAVLN</sequence>
<feature type="chain" id="PRO_5032534186" evidence="5">
    <location>
        <begin position="18"/>
        <end position="133"/>
    </location>
</feature>
<evidence type="ECO:0000256" key="1">
    <source>
        <dbReference type="ARBA" id="ARBA00004613"/>
    </source>
</evidence>
<dbReference type="EMBL" id="JACSEA010000020">
    <property type="protein sequence ID" value="KAF7381530.1"/>
    <property type="molecule type" value="Genomic_DNA"/>
</dbReference>
<dbReference type="AlphaFoldDB" id="A0A834MR23"/>
<dbReference type="GO" id="GO:0005549">
    <property type="term" value="F:odorant binding"/>
    <property type="evidence" value="ECO:0007669"/>
    <property type="project" value="InterPro"/>
</dbReference>
<dbReference type="InterPro" id="IPR006170">
    <property type="entry name" value="PBP/GOBP"/>
</dbReference>
<dbReference type="FunFam" id="1.10.238.20:FF:000001">
    <property type="entry name" value="General odorant-binding protein lush"/>
    <property type="match status" value="1"/>
</dbReference>
<evidence type="ECO:0000256" key="3">
    <source>
        <dbReference type="ARBA" id="ARBA00022525"/>
    </source>
</evidence>
<keyword evidence="3" id="KW-0964">Secreted</keyword>
<gene>
    <name evidence="6" type="ORF">HZH66_013924</name>
</gene>
<comment type="caution">
    <text evidence="6">The sequence shown here is derived from an EMBL/GenBank/DDBJ whole genome shotgun (WGS) entry which is preliminary data.</text>
</comment>
<feature type="signal peptide" evidence="5">
    <location>
        <begin position="1"/>
        <end position="17"/>
    </location>
</feature>
<organism evidence="6 7">
    <name type="scientific">Vespula vulgaris</name>
    <name type="common">Yellow jacket</name>
    <name type="synonym">Wasp</name>
    <dbReference type="NCBI Taxonomy" id="7454"/>
    <lineage>
        <taxon>Eukaryota</taxon>
        <taxon>Metazoa</taxon>
        <taxon>Ecdysozoa</taxon>
        <taxon>Arthropoda</taxon>
        <taxon>Hexapoda</taxon>
        <taxon>Insecta</taxon>
        <taxon>Pterygota</taxon>
        <taxon>Neoptera</taxon>
        <taxon>Endopterygota</taxon>
        <taxon>Hymenoptera</taxon>
        <taxon>Apocrita</taxon>
        <taxon>Aculeata</taxon>
        <taxon>Vespoidea</taxon>
        <taxon>Vespidae</taxon>
        <taxon>Vespinae</taxon>
        <taxon>Vespula</taxon>
    </lineage>
</organism>
<evidence type="ECO:0000313" key="7">
    <source>
        <dbReference type="Proteomes" id="UP000614350"/>
    </source>
</evidence>
<name>A0A834MR23_VESVU</name>
<dbReference type="Proteomes" id="UP000614350">
    <property type="component" value="Unassembled WGS sequence"/>
</dbReference>
<dbReference type="SUPFAM" id="SSF47565">
    <property type="entry name" value="Insect pheromone/odorant-binding proteins"/>
    <property type="match status" value="1"/>
</dbReference>
<keyword evidence="4 5" id="KW-0732">Signal</keyword>
<dbReference type="SMART" id="SM00708">
    <property type="entry name" value="PhBP"/>
    <property type="match status" value="1"/>
</dbReference>
<dbReference type="GO" id="GO:0007608">
    <property type="term" value="P:sensory perception of smell"/>
    <property type="evidence" value="ECO:0007669"/>
    <property type="project" value="TreeGrafter"/>
</dbReference>
<protein>
    <submittedName>
        <fullName evidence="6">Uncharacterized protein</fullName>
    </submittedName>
</protein>
<accession>A0A834MR23</accession>